<comment type="caution">
    <text evidence="3">The sequence shown here is derived from an EMBL/GenBank/DDBJ whole genome shotgun (WGS) entry which is preliminary data.</text>
</comment>
<evidence type="ECO:0000256" key="2">
    <source>
        <dbReference type="SAM" id="Phobius"/>
    </source>
</evidence>
<keyword evidence="2" id="KW-0472">Membrane</keyword>
<keyword evidence="2" id="KW-1133">Transmembrane helix</keyword>
<keyword evidence="2" id="KW-0812">Transmembrane</keyword>
<evidence type="ECO:0000313" key="4">
    <source>
        <dbReference type="Proteomes" id="UP001162029"/>
    </source>
</evidence>
<name>A0AAV0V3Y2_9STRA</name>
<gene>
    <name evidence="3" type="ORF">PDE001_LOCUS9113</name>
</gene>
<dbReference type="Proteomes" id="UP001162029">
    <property type="component" value="Unassembled WGS sequence"/>
</dbReference>
<sequence length="220" mass="24225">MTAADVLTLGCREPLRGETASSTSNSESRSDTKPTASSNFQLKETIAPTTKASELFLKGGKERRIMSLKLSWVDQPSTIIDDTVTAVKEQFGSVFVLREGEHRTMFVDEKQVECVLHQELESVPASSSVMAHHAALSRLSDVNNYCSNPHVHVSWDDRKNATRLSAIDHTECPRIRDLLVKNEVLGREAIELPPTSPLYLGLSFIACATAATAANFLVRR</sequence>
<organism evidence="3 4">
    <name type="scientific">Peronospora destructor</name>
    <dbReference type="NCBI Taxonomy" id="86335"/>
    <lineage>
        <taxon>Eukaryota</taxon>
        <taxon>Sar</taxon>
        <taxon>Stramenopiles</taxon>
        <taxon>Oomycota</taxon>
        <taxon>Peronosporomycetes</taxon>
        <taxon>Peronosporales</taxon>
        <taxon>Peronosporaceae</taxon>
        <taxon>Peronospora</taxon>
    </lineage>
</organism>
<proteinExistence type="predicted"/>
<dbReference type="AlphaFoldDB" id="A0AAV0V3Y2"/>
<evidence type="ECO:0000256" key="1">
    <source>
        <dbReference type="SAM" id="MobiDB-lite"/>
    </source>
</evidence>
<accession>A0AAV0V3Y2</accession>
<feature type="region of interest" description="Disordered" evidence="1">
    <location>
        <begin position="1"/>
        <end position="38"/>
    </location>
</feature>
<protein>
    <submittedName>
        <fullName evidence="3">Uncharacterized protein</fullName>
    </submittedName>
</protein>
<evidence type="ECO:0000313" key="3">
    <source>
        <dbReference type="EMBL" id="CAI5743930.1"/>
    </source>
</evidence>
<keyword evidence="4" id="KW-1185">Reference proteome</keyword>
<dbReference type="EMBL" id="CANTFM010001994">
    <property type="protein sequence ID" value="CAI5743930.1"/>
    <property type="molecule type" value="Genomic_DNA"/>
</dbReference>
<reference evidence="3" key="1">
    <citation type="submission" date="2022-12" db="EMBL/GenBank/DDBJ databases">
        <authorList>
            <person name="Webb A."/>
        </authorList>
    </citation>
    <scope>NUCLEOTIDE SEQUENCE</scope>
    <source>
        <strain evidence="3">Pd1</strain>
    </source>
</reference>
<feature type="transmembrane region" description="Helical" evidence="2">
    <location>
        <begin position="198"/>
        <end position="218"/>
    </location>
</feature>